<dbReference type="OrthoDB" id="1453481at2"/>
<protein>
    <submittedName>
        <fullName evidence="2">Uncharacterized protein</fullName>
    </submittedName>
</protein>
<proteinExistence type="predicted"/>
<evidence type="ECO:0000313" key="3">
    <source>
        <dbReference type="Proteomes" id="UP000253436"/>
    </source>
</evidence>
<dbReference type="EMBL" id="QPJO01000004">
    <property type="protein sequence ID" value="RCW90653.1"/>
    <property type="molecule type" value="Genomic_DNA"/>
</dbReference>
<sequence>MKDDKNKTSYNSDITKEDERLLGDKSGNLRQDNGDDEILKKRENEPDFAANNLDIPGGRNARPLTNDRHSDEENRHHSLGSDHNENLELDIDNKDK</sequence>
<dbReference type="RefSeq" id="WP_114310498.1">
    <property type="nucleotide sequence ID" value="NZ_QPJO01000004.1"/>
</dbReference>
<dbReference type="AlphaFoldDB" id="A0A368ZC80"/>
<feature type="compositionally biased region" description="Basic and acidic residues" evidence="1">
    <location>
        <begin position="14"/>
        <end position="23"/>
    </location>
</feature>
<accession>A0A368ZC80</accession>
<gene>
    <name evidence="2" type="ORF">DFQ08_10452</name>
</gene>
<feature type="compositionally biased region" description="Basic and acidic residues" evidence="1">
    <location>
        <begin position="65"/>
        <end position="96"/>
    </location>
</feature>
<keyword evidence="3" id="KW-1185">Reference proteome</keyword>
<organism evidence="2 3">
    <name type="scientific">Winogradskyella arenosi</name>
    <dbReference type="NCBI Taxonomy" id="533325"/>
    <lineage>
        <taxon>Bacteria</taxon>
        <taxon>Pseudomonadati</taxon>
        <taxon>Bacteroidota</taxon>
        <taxon>Flavobacteriia</taxon>
        <taxon>Flavobacteriales</taxon>
        <taxon>Flavobacteriaceae</taxon>
        <taxon>Winogradskyella</taxon>
    </lineage>
</organism>
<evidence type="ECO:0000313" key="2">
    <source>
        <dbReference type="EMBL" id="RCW90653.1"/>
    </source>
</evidence>
<comment type="caution">
    <text evidence="2">The sequence shown here is derived from an EMBL/GenBank/DDBJ whole genome shotgun (WGS) entry which is preliminary data.</text>
</comment>
<feature type="region of interest" description="Disordered" evidence="1">
    <location>
        <begin position="1"/>
        <end position="96"/>
    </location>
</feature>
<evidence type="ECO:0000256" key="1">
    <source>
        <dbReference type="SAM" id="MobiDB-lite"/>
    </source>
</evidence>
<reference evidence="2 3" key="1">
    <citation type="submission" date="2018-07" db="EMBL/GenBank/DDBJ databases">
        <title>Genomic Encyclopedia of Type Strains, Phase III (KMG-III): the genomes of soil and plant-associated and newly described type strains.</title>
        <authorList>
            <person name="Whitman W."/>
        </authorList>
    </citation>
    <scope>NUCLEOTIDE SEQUENCE [LARGE SCALE GENOMIC DNA]</scope>
    <source>
        <strain evidence="2 3">CECT 7958</strain>
    </source>
</reference>
<dbReference type="Proteomes" id="UP000253436">
    <property type="component" value="Unassembled WGS sequence"/>
</dbReference>
<name>A0A368ZC80_9FLAO</name>